<evidence type="ECO:0000256" key="1">
    <source>
        <dbReference type="SAM" id="Phobius"/>
    </source>
</evidence>
<evidence type="ECO:0000313" key="3">
    <source>
        <dbReference type="Proteomes" id="UP001261871"/>
    </source>
</evidence>
<dbReference type="Proteomes" id="UP001261871">
    <property type="component" value="Unassembled WGS sequence"/>
</dbReference>
<keyword evidence="3" id="KW-1185">Reference proteome</keyword>
<protein>
    <submittedName>
        <fullName evidence="2">Uncharacterized protein</fullName>
    </submittedName>
</protein>
<sequence length="50" mass="5987">MSLLNIFYFDIQKGLISLMILCFTTPLSLKLYNKSFRLSRDLTLYNFNLY</sequence>
<evidence type="ECO:0000313" key="2">
    <source>
        <dbReference type="EMBL" id="MDR6844356.1"/>
    </source>
</evidence>
<keyword evidence="1" id="KW-0812">Transmembrane</keyword>
<proteinExistence type="predicted"/>
<reference evidence="2 3" key="1">
    <citation type="submission" date="2023-07" db="EMBL/GenBank/DDBJ databases">
        <title>Sorghum-associated microbial communities from plants grown in Nebraska, USA.</title>
        <authorList>
            <person name="Schachtman D."/>
        </authorList>
    </citation>
    <scope>NUCLEOTIDE SEQUENCE [LARGE SCALE GENOMIC DNA]</scope>
    <source>
        <strain evidence="2 3">BE124</strain>
    </source>
</reference>
<organism evidence="2 3">
    <name type="scientific">Flavobacterium granuli</name>
    <dbReference type="NCBI Taxonomy" id="280093"/>
    <lineage>
        <taxon>Bacteria</taxon>
        <taxon>Pseudomonadati</taxon>
        <taxon>Bacteroidota</taxon>
        <taxon>Flavobacteriia</taxon>
        <taxon>Flavobacteriales</taxon>
        <taxon>Flavobacteriaceae</taxon>
        <taxon>Flavobacterium</taxon>
    </lineage>
</organism>
<feature type="transmembrane region" description="Helical" evidence="1">
    <location>
        <begin position="6"/>
        <end position="29"/>
    </location>
</feature>
<keyword evidence="1" id="KW-0472">Membrane</keyword>
<name>A0ABU1RZZ8_9FLAO</name>
<accession>A0ABU1RZZ8</accession>
<comment type="caution">
    <text evidence="2">The sequence shown here is derived from an EMBL/GenBank/DDBJ whole genome shotgun (WGS) entry which is preliminary data.</text>
</comment>
<dbReference type="EMBL" id="JAVDTX010000002">
    <property type="protein sequence ID" value="MDR6844356.1"/>
    <property type="molecule type" value="Genomic_DNA"/>
</dbReference>
<gene>
    <name evidence="2" type="ORF">J2W95_001047</name>
</gene>
<keyword evidence="1" id="KW-1133">Transmembrane helix</keyword>